<evidence type="ECO:0000313" key="2">
    <source>
        <dbReference type="EMBL" id="NYZ18493.1"/>
    </source>
</evidence>
<proteinExistence type="predicted"/>
<dbReference type="Proteomes" id="UP000584642">
    <property type="component" value="Unassembled WGS sequence"/>
</dbReference>
<dbReference type="EMBL" id="JABFDB010000001">
    <property type="protein sequence ID" value="NYZ18493.1"/>
    <property type="molecule type" value="Genomic_DNA"/>
</dbReference>
<comment type="caution">
    <text evidence="2">The sequence shown here is derived from an EMBL/GenBank/DDBJ whole genome shotgun (WGS) entry which is preliminary data.</text>
</comment>
<feature type="region of interest" description="Disordered" evidence="1">
    <location>
        <begin position="1"/>
        <end position="27"/>
    </location>
</feature>
<organism evidence="2 3">
    <name type="scientific">Azospirillum oleiclasticum</name>
    <dbReference type="NCBI Taxonomy" id="2735135"/>
    <lineage>
        <taxon>Bacteria</taxon>
        <taxon>Pseudomonadati</taxon>
        <taxon>Pseudomonadota</taxon>
        <taxon>Alphaproteobacteria</taxon>
        <taxon>Rhodospirillales</taxon>
        <taxon>Azospirillaceae</taxon>
        <taxon>Azospirillum</taxon>
    </lineage>
</organism>
<accession>A0ABX2T2L5</accession>
<protein>
    <recommendedName>
        <fullName evidence="4">Antitoxin</fullName>
    </recommendedName>
</protein>
<gene>
    <name evidence="2" type="ORF">HND93_02110</name>
</gene>
<evidence type="ECO:0000256" key="1">
    <source>
        <dbReference type="SAM" id="MobiDB-lite"/>
    </source>
</evidence>
<evidence type="ECO:0000313" key="3">
    <source>
        <dbReference type="Proteomes" id="UP000584642"/>
    </source>
</evidence>
<evidence type="ECO:0008006" key="4">
    <source>
        <dbReference type="Google" id="ProtNLM"/>
    </source>
</evidence>
<sequence>MAKDDAKKAHDLAEQALDKVEDGDTRAGKRLVEEARKLDPEAVEDVAREVEEDRKSADKA</sequence>
<dbReference type="RefSeq" id="WP_180280231.1">
    <property type="nucleotide sequence ID" value="NZ_JABFDB010000001.1"/>
</dbReference>
<keyword evidence="3" id="KW-1185">Reference proteome</keyword>
<name>A0ABX2T2L5_9PROT</name>
<reference evidence="2 3" key="1">
    <citation type="submission" date="2020-05" db="EMBL/GenBank/DDBJ databases">
        <title>Azospirillum oleiclasticum sp. nov, a nitrogen-fixing and heavy crude oil-emulsifying bacterium isolated from the crude oil of Yumen Oilfield.</title>
        <authorList>
            <person name="Wu D."/>
            <person name="Cai M."/>
            <person name="Zhang X."/>
        </authorList>
    </citation>
    <scope>NUCLEOTIDE SEQUENCE [LARGE SCALE GENOMIC DNA]</scope>
    <source>
        <strain evidence="2 3">ROY-1-1-2</strain>
    </source>
</reference>